<dbReference type="AlphaFoldDB" id="A0A2V3VVH8"/>
<feature type="transmembrane region" description="Helical" evidence="1">
    <location>
        <begin position="206"/>
        <end position="224"/>
    </location>
</feature>
<keyword evidence="1" id="KW-0812">Transmembrane</keyword>
<feature type="transmembrane region" description="Helical" evidence="1">
    <location>
        <begin position="63"/>
        <end position="83"/>
    </location>
</feature>
<keyword evidence="3" id="KW-1185">Reference proteome</keyword>
<feature type="transmembrane region" description="Helical" evidence="1">
    <location>
        <begin position="178"/>
        <end position="199"/>
    </location>
</feature>
<dbReference type="Proteomes" id="UP000247978">
    <property type="component" value="Unassembled WGS sequence"/>
</dbReference>
<gene>
    <name evidence="2" type="ORF">DFR56_109120</name>
</gene>
<evidence type="ECO:0000256" key="1">
    <source>
        <dbReference type="SAM" id="Phobius"/>
    </source>
</evidence>
<name>A0A2V3VVH8_9BACI</name>
<keyword evidence="1" id="KW-1133">Transmembrane helix</keyword>
<proteinExistence type="predicted"/>
<feature type="transmembrane region" description="Helical" evidence="1">
    <location>
        <begin position="34"/>
        <end position="51"/>
    </location>
</feature>
<evidence type="ECO:0000313" key="2">
    <source>
        <dbReference type="EMBL" id="PXW85957.1"/>
    </source>
</evidence>
<reference evidence="2 3" key="1">
    <citation type="submission" date="2018-05" db="EMBL/GenBank/DDBJ databases">
        <title>Genomic Encyclopedia of Type Strains, Phase IV (KMG-IV): sequencing the most valuable type-strain genomes for metagenomic binning, comparative biology and taxonomic classification.</title>
        <authorList>
            <person name="Goeker M."/>
        </authorList>
    </citation>
    <scope>NUCLEOTIDE SEQUENCE [LARGE SCALE GENOMIC DNA]</scope>
    <source>
        <strain evidence="2 3">DSM 28556</strain>
    </source>
</reference>
<evidence type="ECO:0000313" key="3">
    <source>
        <dbReference type="Proteomes" id="UP000247978"/>
    </source>
</evidence>
<feature type="transmembrane region" description="Helical" evidence="1">
    <location>
        <begin position="95"/>
        <end position="113"/>
    </location>
</feature>
<dbReference type="PANTHER" id="PTHR37422:SF17">
    <property type="entry name" value="O-ANTIGEN LIGASE"/>
    <property type="match status" value="1"/>
</dbReference>
<dbReference type="EMBL" id="QJJQ01000009">
    <property type="protein sequence ID" value="PXW85957.1"/>
    <property type="molecule type" value="Genomic_DNA"/>
</dbReference>
<accession>A0A2V3VVH8</accession>
<feature type="transmembrane region" description="Helical" evidence="1">
    <location>
        <begin position="230"/>
        <end position="248"/>
    </location>
</feature>
<evidence type="ECO:0008006" key="4">
    <source>
        <dbReference type="Google" id="ProtNLM"/>
    </source>
</evidence>
<comment type="caution">
    <text evidence="2">The sequence shown here is derived from an EMBL/GenBank/DDBJ whole genome shotgun (WGS) entry which is preliminary data.</text>
</comment>
<feature type="transmembrane region" description="Helical" evidence="1">
    <location>
        <begin position="406"/>
        <end position="423"/>
    </location>
</feature>
<protein>
    <recommendedName>
        <fullName evidence="4">O-antigen ligase-like membrane protein</fullName>
    </recommendedName>
</protein>
<feature type="transmembrane region" description="Helical" evidence="1">
    <location>
        <begin position="376"/>
        <end position="400"/>
    </location>
</feature>
<feature type="transmembrane region" description="Helical" evidence="1">
    <location>
        <begin position="12"/>
        <end position="28"/>
    </location>
</feature>
<keyword evidence="1" id="KW-0472">Membrane</keyword>
<feature type="transmembrane region" description="Helical" evidence="1">
    <location>
        <begin position="125"/>
        <end position="144"/>
    </location>
</feature>
<feature type="transmembrane region" description="Helical" evidence="1">
    <location>
        <begin position="341"/>
        <end position="364"/>
    </location>
</feature>
<sequence>MLKITIKPNNLVLMLILFLSILPSVYVLSFGMPVLYLLLPIGVLIFFFVLLGEIGVPKITKSIILLFILILIEIFISTLYGTITTIDKFEFPTDSFQYIARYLALISFIIWFYKGNIKADTFIKYFLVFLNIAMLIGILQWIPWPGREFFIQLYPFRDGSLQLNQLNRDLSGIRMHGFSQHGTANGGIATFFFVFAYSVFKYYKKYKGLSVILMVLAIVTIFASQARAGMLALVFSILLFYIINIYIFKKSLKPTLYMFFGTTFLFGVVTYLYKSGNNFIVPMVSKWNQLFETEGGGRTEQALYFFSEIETPFQFLFGLSKQVINNSVYSYGVEIEPVNIFIQYGAVGFLLQYSVIVILLIYFLKGMKYLYYNKTIMTLMAASFVGLFSYQVFSIGYYFFRELRVGLFPWILMGVAIAVYERYKNNGGNYEQEN</sequence>
<dbReference type="InterPro" id="IPR051533">
    <property type="entry name" value="WaaL-like"/>
</dbReference>
<dbReference type="OrthoDB" id="2986937at2"/>
<feature type="transmembrane region" description="Helical" evidence="1">
    <location>
        <begin position="255"/>
        <end position="273"/>
    </location>
</feature>
<dbReference type="PANTHER" id="PTHR37422">
    <property type="entry name" value="TEICHURONIC ACID BIOSYNTHESIS PROTEIN TUAE"/>
    <property type="match status" value="1"/>
</dbReference>
<organism evidence="2 3">
    <name type="scientific">Pseudogracilibacillus auburnensis</name>
    <dbReference type="NCBI Taxonomy" id="1494959"/>
    <lineage>
        <taxon>Bacteria</taxon>
        <taxon>Bacillati</taxon>
        <taxon>Bacillota</taxon>
        <taxon>Bacilli</taxon>
        <taxon>Bacillales</taxon>
        <taxon>Bacillaceae</taxon>
        <taxon>Pseudogracilibacillus</taxon>
    </lineage>
</organism>
<dbReference type="RefSeq" id="WP_110395913.1">
    <property type="nucleotide sequence ID" value="NZ_JBHUHB010000001.1"/>
</dbReference>